<evidence type="ECO:0000259" key="4">
    <source>
        <dbReference type="SMART" id="SM00645"/>
    </source>
</evidence>
<proteinExistence type="inferred from homology"/>
<evidence type="ECO:0000313" key="6">
    <source>
        <dbReference type="Proteomes" id="UP001162131"/>
    </source>
</evidence>
<feature type="signal peptide" evidence="3">
    <location>
        <begin position="1"/>
        <end position="20"/>
    </location>
</feature>
<dbReference type="GO" id="GO:0006508">
    <property type="term" value="P:proteolysis"/>
    <property type="evidence" value="ECO:0007669"/>
    <property type="project" value="InterPro"/>
</dbReference>
<accession>A0AAU9IXY6</accession>
<evidence type="ECO:0000256" key="3">
    <source>
        <dbReference type="SAM" id="SignalP"/>
    </source>
</evidence>
<protein>
    <recommendedName>
        <fullName evidence="4">Peptidase C1A papain C-terminal domain-containing protein</fullName>
    </recommendedName>
</protein>
<dbReference type="Proteomes" id="UP001162131">
    <property type="component" value="Unassembled WGS sequence"/>
</dbReference>
<evidence type="ECO:0000256" key="2">
    <source>
        <dbReference type="ARBA" id="ARBA00023145"/>
    </source>
</evidence>
<dbReference type="AlphaFoldDB" id="A0AAU9IXY6"/>
<keyword evidence="3" id="KW-0732">Signal</keyword>
<gene>
    <name evidence="5" type="ORF">BSTOLATCC_MIC21035</name>
</gene>
<dbReference type="SMART" id="SM00645">
    <property type="entry name" value="Pept_C1"/>
    <property type="match status" value="2"/>
</dbReference>
<reference evidence="5" key="1">
    <citation type="submission" date="2021-09" db="EMBL/GenBank/DDBJ databases">
        <authorList>
            <consortium name="AG Swart"/>
            <person name="Singh M."/>
            <person name="Singh A."/>
            <person name="Seah K."/>
            <person name="Emmerich C."/>
        </authorList>
    </citation>
    <scope>NUCLEOTIDE SEQUENCE</scope>
    <source>
        <strain evidence="5">ATCC30299</strain>
    </source>
</reference>
<dbReference type="Pfam" id="PF00112">
    <property type="entry name" value="Peptidase_C1"/>
    <property type="match status" value="2"/>
</dbReference>
<dbReference type="InterPro" id="IPR000668">
    <property type="entry name" value="Peptidase_C1A_C"/>
</dbReference>
<feature type="domain" description="Peptidase C1A papain C-terminal" evidence="4">
    <location>
        <begin position="31"/>
        <end position="269"/>
    </location>
</feature>
<dbReference type="InterPro" id="IPR013128">
    <property type="entry name" value="Peptidase_C1A"/>
</dbReference>
<feature type="domain" description="Peptidase C1A papain C-terminal" evidence="4">
    <location>
        <begin position="319"/>
        <end position="555"/>
    </location>
</feature>
<sequence>MISNKIIFINLAVLVIFTNGSYPDINSSLDLPSNLFWGKEKGISYLTVSRNIKNLEYCSGSWALAATTVLSDRFKVLRNASWPDYSISPQVALSCISSVQGCSEEGDPTLVYDYILNNGITDETCAIYQARDFSNGAPCDRLAICKTCFPNGKCDIPSKYYLYNITGYTVAKGETQMLTALQSGPIACRLNSTNEFVEYNSMDDILVPTKSPSNGTIYVSIVGYGIDSFGTKYWMGRNSWGTSWGDIGFFNLIRGTDALGIEEYCVYPTPNLTVTVVTTNSQGIEERTFINNFELPKYLEEPANSFRAKQAEDKALAAVPSAWDWRNAKGKNYLSWVRNQNIPQYCEASWAFAPASSVTDRLNILHFNDTFPQFIISPQDIINNGVGNCSSGDVSALYRDFLQNGYSDDTCLQYVADNSSTFDCYNCVPPAPQEGKNSYCSPIAPPFLFKVSRYKNLAGATKMMQEIYTNGPITCGIYASKGFANYTGGIYSEISKISTISQYISLVGWGVDPSTKIQYWIGRNSWGTGWGEYGFFRMQMFRDNLGIETDCVAAVPIFG</sequence>
<feature type="chain" id="PRO_5043672808" description="Peptidase C1A papain C-terminal domain-containing protein" evidence="3">
    <location>
        <begin position="21"/>
        <end position="559"/>
    </location>
</feature>
<dbReference type="GO" id="GO:0008234">
    <property type="term" value="F:cysteine-type peptidase activity"/>
    <property type="evidence" value="ECO:0007669"/>
    <property type="project" value="InterPro"/>
</dbReference>
<name>A0AAU9IXY6_9CILI</name>
<keyword evidence="2" id="KW-0865">Zymogen</keyword>
<keyword evidence="6" id="KW-1185">Reference proteome</keyword>
<dbReference type="PANTHER" id="PTHR12411">
    <property type="entry name" value="CYSTEINE PROTEASE FAMILY C1-RELATED"/>
    <property type="match status" value="1"/>
</dbReference>
<evidence type="ECO:0000256" key="1">
    <source>
        <dbReference type="ARBA" id="ARBA00008455"/>
    </source>
</evidence>
<dbReference type="EMBL" id="CAJZBQ010000020">
    <property type="protein sequence ID" value="CAG9318563.1"/>
    <property type="molecule type" value="Genomic_DNA"/>
</dbReference>
<dbReference type="PROSITE" id="PS00640">
    <property type="entry name" value="THIOL_PROTEASE_ASN"/>
    <property type="match status" value="1"/>
</dbReference>
<evidence type="ECO:0000313" key="5">
    <source>
        <dbReference type="EMBL" id="CAG9318563.1"/>
    </source>
</evidence>
<comment type="similarity">
    <text evidence="1">Belongs to the peptidase C1 family.</text>
</comment>
<comment type="caution">
    <text evidence="5">The sequence shown here is derived from an EMBL/GenBank/DDBJ whole genome shotgun (WGS) entry which is preliminary data.</text>
</comment>
<dbReference type="Gene3D" id="3.90.70.10">
    <property type="entry name" value="Cysteine proteinases"/>
    <property type="match status" value="2"/>
</dbReference>
<dbReference type="InterPro" id="IPR025661">
    <property type="entry name" value="Pept_asp_AS"/>
</dbReference>
<dbReference type="SUPFAM" id="SSF54001">
    <property type="entry name" value="Cysteine proteinases"/>
    <property type="match status" value="2"/>
</dbReference>
<dbReference type="InterPro" id="IPR038765">
    <property type="entry name" value="Papain-like_cys_pep_sf"/>
</dbReference>
<organism evidence="5 6">
    <name type="scientific">Blepharisma stoltei</name>
    <dbReference type="NCBI Taxonomy" id="1481888"/>
    <lineage>
        <taxon>Eukaryota</taxon>
        <taxon>Sar</taxon>
        <taxon>Alveolata</taxon>
        <taxon>Ciliophora</taxon>
        <taxon>Postciliodesmatophora</taxon>
        <taxon>Heterotrichea</taxon>
        <taxon>Heterotrichida</taxon>
        <taxon>Blepharismidae</taxon>
        <taxon>Blepharisma</taxon>
    </lineage>
</organism>